<name>A0ABN3IGV4_9ACTN</name>
<keyword evidence="3" id="KW-1185">Reference proteome</keyword>
<feature type="transmembrane region" description="Helical" evidence="1">
    <location>
        <begin position="294"/>
        <end position="315"/>
    </location>
</feature>
<reference evidence="2 3" key="1">
    <citation type="journal article" date="2019" name="Int. J. Syst. Evol. Microbiol.">
        <title>The Global Catalogue of Microorganisms (GCM) 10K type strain sequencing project: providing services to taxonomists for standard genome sequencing and annotation.</title>
        <authorList>
            <consortium name="The Broad Institute Genomics Platform"/>
            <consortium name="The Broad Institute Genome Sequencing Center for Infectious Disease"/>
            <person name="Wu L."/>
            <person name="Ma J."/>
        </authorList>
    </citation>
    <scope>NUCLEOTIDE SEQUENCE [LARGE SCALE GENOMIC DNA]</scope>
    <source>
        <strain evidence="2 3">JCM 3325</strain>
    </source>
</reference>
<dbReference type="EMBL" id="BAAARW010000002">
    <property type="protein sequence ID" value="GAA2403117.1"/>
    <property type="molecule type" value="Genomic_DNA"/>
</dbReference>
<accession>A0ABN3IGV4</accession>
<feature type="transmembrane region" description="Helical" evidence="1">
    <location>
        <begin position="198"/>
        <end position="219"/>
    </location>
</feature>
<evidence type="ECO:0000313" key="3">
    <source>
        <dbReference type="Proteomes" id="UP001501231"/>
    </source>
</evidence>
<keyword evidence="1" id="KW-0812">Transmembrane</keyword>
<proteinExistence type="predicted"/>
<sequence>MLALLFWLVATIVSVGGQGAVTTARERGVPAYVSARAARAALSDADRAAWQSFRSGAAKLIGPGQRFRDDLTTAGQSLASMAAIDRGGATGRDLLRAVNAQVVTYQGLVEQADATYRQGMEELGFAYLSYASDLLHGDGGLLARIDEIARRDRQAIEERRHSAWTGTGVVIAPIAVGVVLMAALGYAQVSMARRFRRVLNVPLLTACVVLSVLVIWTTVTLVQTQRAFAHAYDKELSALDRVWQTQIAMADSGAGALRAGRSADLTGGLNVAAADRARRPLTARLADAGDTDGLTVGLPLLTLAVAGLAAMGFVLRLREYRG</sequence>
<dbReference type="Proteomes" id="UP001501231">
    <property type="component" value="Unassembled WGS sequence"/>
</dbReference>
<protein>
    <submittedName>
        <fullName evidence="2">Membrane protein</fullName>
    </submittedName>
</protein>
<comment type="caution">
    <text evidence="2">The sequence shown here is derived from an EMBL/GenBank/DDBJ whole genome shotgun (WGS) entry which is preliminary data.</text>
</comment>
<feature type="transmembrane region" description="Helical" evidence="1">
    <location>
        <begin position="163"/>
        <end position="186"/>
    </location>
</feature>
<keyword evidence="1" id="KW-0472">Membrane</keyword>
<gene>
    <name evidence="2" type="ORF">GCM10010191_08350</name>
</gene>
<evidence type="ECO:0000313" key="2">
    <source>
        <dbReference type="EMBL" id="GAA2403117.1"/>
    </source>
</evidence>
<evidence type="ECO:0000256" key="1">
    <source>
        <dbReference type="SAM" id="Phobius"/>
    </source>
</evidence>
<keyword evidence="1" id="KW-1133">Transmembrane helix</keyword>
<organism evidence="2 3">
    <name type="scientific">Actinomadura vinacea</name>
    <dbReference type="NCBI Taxonomy" id="115336"/>
    <lineage>
        <taxon>Bacteria</taxon>
        <taxon>Bacillati</taxon>
        <taxon>Actinomycetota</taxon>
        <taxon>Actinomycetes</taxon>
        <taxon>Streptosporangiales</taxon>
        <taxon>Thermomonosporaceae</taxon>
        <taxon>Actinomadura</taxon>
    </lineage>
</organism>